<protein>
    <submittedName>
        <fullName evidence="1">YhfH family protein</fullName>
    </submittedName>
</protein>
<comment type="caution">
    <text evidence="1">The sequence shown here is derived from an EMBL/GenBank/DDBJ whole genome shotgun (WGS) entry which is preliminary data.</text>
</comment>
<evidence type="ECO:0000313" key="2">
    <source>
        <dbReference type="Proteomes" id="UP000233343"/>
    </source>
</evidence>
<dbReference type="Pfam" id="PF14149">
    <property type="entry name" value="YhfH"/>
    <property type="match status" value="1"/>
</dbReference>
<dbReference type="RefSeq" id="WP_066195903.1">
    <property type="nucleotide sequence ID" value="NZ_CP194732.1"/>
</dbReference>
<proteinExistence type="predicted"/>
<evidence type="ECO:0000313" key="1">
    <source>
        <dbReference type="EMBL" id="PKG28856.1"/>
    </source>
</evidence>
<organism evidence="1 2">
    <name type="scientific">Cytobacillus horneckiae</name>
    <dbReference type="NCBI Taxonomy" id="549687"/>
    <lineage>
        <taxon>Bacteria</taxon>
        <taxon>Bacillati</taxon>
        <taxon>Bacillota</taxon>
        <taxon>Bacilli</taxon>
        <taxon>Bacillales</taxon>
        <taxon>Bacillaceae</taxon>
        <taxon>Cytobacillus</taxon>
    </lineage>
</organism>
<dbReference type="AlphaFoldDB" id="A0A2N0ZH77"/>
<keyword evidence="2" id="KW-1185">Reference proteome</keyword>
<name>A0A2N0ZH77_9BACI</name>
<dbReference type="STRING" id="549687.GCA_001636335_00567"/>
<dbReference type="Proteomes" id="UP000233343">
    <property type="component" value="Unassembled WGS sequence"/>
</dbReference>
<reference evidence="1 2" key="1">
    <citation type="journal article" date="2010" name="Int. J. Syst. Evol. Microbiol.">
        <title>Bacillus horneckiae sp. nov., isolated from a spacecraft-assembly clean room.</title>
        <authorList>
            <person name="Vaishampayan P."/>
            <person name="Probst A."/>
            <person name="Krishnamurthi S."/>
            <person name="Ghosh S."/>
            <person name="Osman S."/>
            <person name="McDowall A."/>
            <person name="Ruckmani A."/>
            <person name="Mayilraj S."/>
            <person name="Venkateswaran K."/>
        </authorList>
    </citation>
    <scope>NUCLEOTIDE SEQUENCE [LARGE SCALE GENOMIC DNA]</scope>
    <source>
        <strain evidence="2">1PO1SC</strain>
    </source>
</reference>
<accession>A0A2N0ZH77</accession>
<gene>
    <name evidence="1" type="ORF">CWS20_11460</name>
</gene>
<sequence>MIQSIMEFFRNLPAKQCSECGKSMEEQHECYGNKCDHCLGISDL</sequence>
<dbReference type="EMBL" id="PISD01000022">
    <property type="protein sequence ID" value="PKG28856.1"/>
    <property type="molecule type" value="Genomic_DNA"/>
</dbReference>
<dbReference type="InterPro" id="IPR025432">
    <property type="entry name" value="YhfH-like"/>
</dbReference>